<keyword evidence="1" id="KW-0732">Signal</keyword>
<feature type="signal peptide" evidence="1">
    <location>
        <begin position="1"/>
        <end position="27"/>
    </location>
</feature>
<evidence type="ECO:0000256" key="1">
    <source>
        <dbReference type="SAM" id="SignalP"/>
    </source>
</evidence>
<sequence>MKLPRSLAILLCHAALAGVVAPVASHAAQPAEPAPAPYVKDPRYWPAPVMDTVPPALPDFAGEHAVLIFSKTNGFRDDAQIQAANAALSAMTAAKGWDGFVSENAAVFNPQALARFDVVVLNSTSGNLFSADQRQAFRRWIEQGGGLVALHGAGGDPRYDWEWYVETVLGAQFIGHTSKPKQFQDAVVLVGDRAHPAMRALPERWRRRDEWYAFDRVPSGHGTRVLARLDEDSYAPAPEQRMGDHPIVWTRCIGQGRVFYSALGHEARTYAEPLHLQMIDGALSWAAKARRHGCSQLEDSP</sequence>
<feature type="chain" id="PRO_5030853559" description="ThuA-like domain-containing protein" evidence="1">
    <location>
        <begin position="28"/>
        <end position="301"/>
    </location>
</feature>
<organism evidence="3 4">
    <name type="scientific">Pseudoxanthomonas broegbernensis</name>
    <dbReference type="NCBI Taxonomy" id="83619"/>
    <lineage>
        <taxon>Bacteria</taxon>
        <taxon>Pseudomonadati</taxon>
        <taxon>Pseudomonadota</taxon>
        <taxon>Gammaproteobacteria</taxon>
        <taxon>Lysobacterales</taxon>
        <taxon>Lysobacteraceae</taxon>
        <taxon>Pseudoxanthomonas</taxon>
    </lineage>
</organism>
<dbReference type="Pfam" id="PF06283">
    <property type="entry name" value="ThuA"/>
    <property type="match status" value="1"/>
</dbReference>
<dbReference type="EMBL" id="MWIP01000014">
    <property type="protein sequence ID" value="KAF1685324.1"/>
    <property type="molecule type" value="Genomic_DNA"/>
</dbReference>
<gene>
    <name evidence="3" type="ORF">B1992_12375</name>
</gene>
<dbReference type="Proteomes" id="UP000462066">
    <property type="component" value="Unassembled WGS sequence"/>
</dbReference>
<dbReference type="PANTHER" id="PTHR40469">
    <property type="entry name" value="SECRETED GLYCOSYL HYDROLASE"/>
    <property type="match status" value="1"/>
</dbReference>
<protein>
    <recommendedName>
        <fullName evidence="2">ThuA-like domain-containing protein</fullName>
    </recommendedName>
</protein>
<accession>A0A7V8K6B8</accession>
<proteinExistence type="predicted"/>
<evidence type="ECO:0000313" key="4">
    <source>
        <dbReference type="Proteomes" id="UP000462066"/>
    </source>
</evidence>
<dbReference type="AlphaFoldDB" id="A0A7V8K6B8"/>
<evidence type="ECO:0000259" key="2">
    <source>
        <dbReference type="Pfam" id="PF06283"/>
    </source>
</evidence>
<evidence type="ECO:0000313" key="3">
    <source>
        <dbReference type="EMBL" id="KAF1685324.1"/>
    </source>
</evidence>
<reference evidence="3 4" key="1">
    <citation type="submission" date="2017-10" db="EMBL/GenBank/DDBJ databases">
        <title>Whole genome sequencing of Pseudoxanthomonas broegbernensis DSM 12573(T).</title>
        <authorList>
            <person name="Kumar S."/>
            <person name="Bansal K."/>
            <person name="Kaur A."/>
            <person name="Patil P."/>
            <person name="Sharma S."/>
            <person name="Patil P.B."/>
        </authorList>
    </citation>
    <scope>NUCLEOTIDE SEQUENCE [LARGE SCALE GENOMIC DNA]</scope>
    <source>
        <strain evidence="3 4">DSM 12573</strain>
    </source>
</reference>
<comment type="caution">
    <text evidence="3">The sequence shown here is derived from an EMBL/GenBank/DDBJ whole genome shotgun (WGS) entry which is preliminary data.</text>
</comment>
<name>A0A7V8K6B8_9GAMM</name>
<dbReference type="SUPFAM" id="SSF52317">
    <property type="entry name" value="Class I glutamine amidotransferase-like"/>
    <property type="match status" value="1"/>
</dbReference>
<dbReference type="RefSeq" id="WP_162311810.1">
    <property type="nucleotide sequence ID" value="NZ_JACHGU010000009.1"/>
</dbReference>
<dbReference type="InterPro" id="IPR029010">
    <property type="entry name" value="ThuA-like"/>
</dbReference>
<dbReference type="InterPro" id="IPR029062">
    <property type="entry name" value="Class_I_gatase-like"/>
</dbReference>
<dbReference type="Gene3D" id="3.40.50.880">
    <property type="match status" value="1"/>
</dbReference>
<dbReference type="PANTHER" id="PTHR40469:SF2">
    <property type="entry name" value="GALACTOSE-BINDING DOMAIN-LIKE SUPERFAMILY PROTEIN"/>
    <property type="match status" value="1"/>
</dbReference>
<keyword evidence="4" id="KW-1185">Reference proteome</keyword>
<feature type="domain" description="ThuA-like" evidence="2">
    <location>
        <begin position="66"/>
        <end position="286"/>
    </location>
</feature>